<organism evidence="2 3">
    <name type="scientific">Camelina sativa</name>
    <name type="common">False flax</name>
    <name type="synonym">Myagrum sativum</name>
    <dbReference type="NCBI Taxonomy" id="90675"/>
    <lineage>
        <taxon>Eukaryota</taxon>
        <taxon>Viridiplantae</taxon>
        <taxon>Streptophyta</taxon>
        <taxon>Embryophyta</taxon>
        <taxon>Tracheophyta</taxon>
        <taxon>Spermatophyta</taxon>
        <taxon>Magnoliopsida</taxon>
        <taxon>eudicotyledons</taxon>
        <taxon>Gunneridae</taxon>
        <taxon>Pentapetalae</taxon>
        <taxon>rosids</taxon>
        <taxon>malvids</taxon>
        <taxon>Brassicales</taxon>
        <taxon>Brassicaceae</taxon>
        <taxon>Camelineae</taxon>
        <taxon>Camelina</taxon>
    </lineage>
</organism>
<evidence type="ECO:0000259" key="1">
    <source>
        <dbReference type="Pfam" id="PF13960"/>
    </source>
</evidence>
<evidence type="ECO:0000313" key="2">
    <source>
        <dbReference type="Proteomes" id="UP000694864"/>
    </source>
</evidence>
<dbReference type="Proteomes" id="UP000694864">
    <property type="component" value="Chromosome 8"/>
</dbReference>
<accession>A0ABM0TCU1</accession>
<dbReference type="InterPro" id="IPR004242">
    <property type="entry name" value="Transposase_21"/>
</dbReference>
<dbReference type="Pfam" id="PF13960">
    <property type="entry name" value="DUF4218"/>
    <property type="match status" value="1"/>
</dbReference>
<dbReference type="GeneID" id="104709444"/>
<protein>
    <submittedName>
        <fullName evidence="3">Uncharacterized protein LOC104709444</fullName>
    </submittedName>
</protein>
<reference evidence="2" key="1">
    <citation type="journal article" date="2014" name="Nat. Commun.">
        <title>The emerging biofuel crop Camelina sativa retains a highly undifferentiated hexaploid genome structure.</title>
        <authorList>
            <person name="Kagale S."/>
            <person name="Koh C."/>
            <person name="Nixon J."/>
            <person name="Bollina V."/>
            <person name="Clarke W.E."/>
            <person name="Tuteja R."/>
            <person name="Spillane C."/>
            <person name="Robinson S.J."/>
            <person name="Links M.G."/>
            <person name="Clarke C."/>
            <person name="Higgins E.E."/>
            <person name="Huebert T."/>
            <person name="Sharpe A.G."/>
            <person name="Parkin I.A."/>
        </authorList>
    </citation>
    <scope>NUCLEOTIDE SEQUENCE [LARGE SCALE GENOMIC DNA]</scope>
    <source>
        <strain evidence="2">cv. DH55</strain>
    </source>
</reference>
<reference evidence="3" key="2">
    <citation type="submission" date="2025-08" db="UniProtKB">
        <authorList>
            <consortium name="RefSeq"/>
        </authorList>
    </citation>
    <scope>IDENTIFICATION</scope>
    <source>
        <tissue evidence="3">Leaf</tissue>
    </source>
</reference>
<dbReference type="Pfam" id="PF02992">
    <property type="entry name" value="Transposase_21"/>
    <property type="match status" value="1"/>
</dbReference>
<dbReference type="InterPro" id="IPR025452">
    <property type="entry name" value="DUF4218"/>
</dbReference>
<evidence type="ECO:0000313" key="3">
    <source>
        <dbReference type="RefSeq" id="XP_010424360.1"/>
    </source>
</evidence>
<keyword evidence="2" id="KW-1185">Reference proteome</keyword>
<dbReference type="PANTHER" id="PTHR10775:SF182">
    <property type="entry name" value="TRANSPOSON, EN_SPM-LIKE, TRANSPOSASE-ASSOCIATED DOMAIN PROTEIN-RELATED"/>
    <property type="match status" value="1"/>
</dbReference>
<dbReference type="PANTHER" id="PTHR10775">
    <property type="entry name" value="OS08G0208400 PROTEIN"/>
    <property type="match status" value="1"/>
</dbReference>
<sequence>MLDDMLPGDNVLPTSTYAMNKFLKVFGFGYENIHACKNDCILYRKQYKDMTSCPRCSASRWEMDKHTSEKKTGIPAKVLKYFPIKDRFRRMYRSKRMAEDLCWHFSNASEDGMMRHPVDFITWAQVNDKWPQFASDSRNLRLGLCTDGMNPFASQNTRYSTWPVFLVNYNMAPTLCMKAENIMLTLLIPGPTAPSNNIDVYLQPLIENLQDLWNKGVDVYDAFAKETFNLRAILLWTISDYPGLGTLAGCKVKGKQACNVCGKDKPFRWLKFSRKHVYLSNRIRLPGHPYRRKRGWFDNTIEERTACRIQTGVEIYEHLKDFRNDFGRALDKKSKRKRSDLCEDDELSEDEYDEDSYQWRWKKCSILFDLDYWKDMLVRHNIDVMHVEKNVSDALLSLLMHSAKSKDGLKAWQDLKDMGIRESLHAQVCGKRNYLPPAAYWLSKTEKRVDPPTIGGLKSHDHHVLLQNLLLVALRVLLPTGPRIAVTRICNFFNRLCQRVIDPKKFILLEVEVIESLCQIERFFPPSMFDIMFHLPIHLARETRLGGPVHFRWMYPLERYMKTLKSYVKNYARPEACMAEEYMAGECIAFCLEFLKSSVPVLGAAVRNEDLDPDEHILEGRPINKSKPIVRTEKEREIAHRYVLMNTTMFTPMLSK</sequence>
<dbReference type="RefSeq" id="XP_010424360.1">
    <property type="nucleotide sequence ID" value="XM_010426058.1"/>
</dbReference>
<name>A0ABM0TCU1_CAMSA</name>
<gene>
    <name evidence="3" type="primary">LOC104709444</name>
</gene>
<proteinExistence type="predicted"/>
<feature type="domain" description="DUF4218" evidence="1">
    <location>
        <begin position="496"/>
        <end position="597"/>
    </location>
</feature>